<sequence length="151" mass="16438">MEETMSVPEKLTKGKDTKEFDATVEVSVTDSSDLVGDDAVEQPSEVEEIREEIGEAAESGAEVRENWLNVSPGKVGRSAEKKQDLETVISPSRFQLLADEEEDHITTHEPEGDPIRVCTKDDIEEVSAISNPDVSCAIRASDHSLHAMAGT</sequence>
<evidence type="ECO:0000313" key="1">
    <source>
        <dbReference type="EMBL" id="KAF3495325.1"/>
    </source>
</evidence>
<comment type="caution">
    <text evidence="1">The sequence shown here is derived from an EMBL/GenBank/DDBJ whole genome shotgun (WGS) entry which is preliminary data.</text>
</comment>
<organism evidence="1 2">
    <name type="scientific">Brassica cretica</name>
    <name type="common">Mustard</name>
    <dbReference type="NCBI Taxonomy" id="69181"/>
    <lineage>
        <taxon>Eukaryota</taxon>
        <taxon>Viridiplantae</taxon>
        <taxon>Streptophyta</taxon>
        <taxon>Embryophyta</taxon>
        <taxon>Tracheophyta</taxon>
        <taxon>Spermatophyta</taxon>
        <taxon>Magnoliopsida</taxon>
        <taxon>eudicotyledons</taxon>
        <taxon>Gunneridae</taxon>
        <taxon>Pentapetalae</taxon>
        <taxon>rosids</taxon>
        <taxon>malvids</taxon>
        <taxon>Brassicales</taxon>
        <taxon>Brassicaceae</taxon>
        <taxon>Brassiceae</taxon>
        <taxon>Brassica</taxon>
    </lineage>
</organism>
<dbReference type="Proteomes" id="UP000266723">
    <property type="component" value="Unassembled WGS sequence"/>
</dbReference>
<accession>A0ABQ7ACJ4</accession>
<evidence type="ECO:0000313" key="2">
    <source>
        <dbReference type="Proteomes" id="UP000266723"/>
    </source>
</evidence>
<reference evidence="1 2" key="1">
    <citation type="journal article" date="2020" name="BMC Genomics">
        <title>Intraspecific diversification of the crop wild relative Brassica cretica Lam. using demographic model selection.</title>
        <authorList>
            <person name="Kioukis A."/>
            <person name="Michalopoulou V.A."/>
            <person name="Briers L."/>
            <person name="Pirintsos S."/>
            <person name="Studholme D.J."/>
            <person name="Pavlidis P."/>
            <person name="Sarris P.F."/>
        </authorList>
    </citation>
    <scope>NUCLEOTIDE SEQUENCE [LARGE SCALE GENOMIC DNA]</scope>
    <source>
        <strain evidence="2">cv. PFS-1207/04</strain>
    </source>
</reference>
<keyword evidence="2" id="KW-1185">Reference proteome</keyword>
<proteinExistence type="predicted"/>
<gene>
    <name evidence="1" type="ORF">DY000_02053731</name>
</gene>
<dbReference type="EMBL" id="QGKV02002055">
    <property type="protein sequence ID" value="KAF3495325.1"/>
    <property type="molecule type" value="Genomic_DNA"/>
</dbReference>
<name>A0ABQ7ACJ4_BRACR</name>
<protein>
    <submittedName>
        <fullName evidence="1">Uncharacterized protein</fullName>
    </submittedName>
</protein>